<gene>
    <name evidence="1" type="ORF">LJ725_25940</name>
</gene>
<protein>
    <recommendedName>
        <fullName evidence="3">DUF5679 domain-containing protein</fullName>
    </recommendedName>
</protein>
<evidence type="ECO:0008006" key="3">
    <source>
        <dbReference type="Google" id="ProtNLM"/>
    </source>
</evidence>
<dbReference type="Proteomes" id="UP001198862">
    <property type="component" value="Unassembled WGS sequence"/>
</dbReference>
<reference evidence="1 2" key="1">
    <citation type="submission" date="2021-11" db="EMBL/GenBank/DDBJ databases">
        <authorList>
            <person name="Lee D.-H."/>
            <person name="Kim S.-B."/>
        </authorList>
    </citation>
    <scope>NUCLEOTIDE SEQUENCE [LARGE SCALE GENOMIC DNA]</scope>
    <source>
        <strain evidence="1 2">KCTC 52223</strain>
    </source>
</reference>
<accession>A0ABS8L394</accession>
<dbReference type="RefSeq" id="WP_230553849.1">
    <property type="nucleotide sequence ID" value="NZ_JAJISD010000014.1"/>
</dbReference>
<evidence type="ECO:0000313" key="2">
    <source>
        <dbReference type="Proteomes" id="UP001198862"/>
    </source>
</evidence>
<dbReference type="EMBL" id="JAJISD010000014">
    <property type="protein sequence ID" value="MCC8432432.1"/>
    <property type="molecule type" value="Genomic_DNA"/>
</dbReference>
<keyword evidence="2" id="KW-1185">Reference proteome</keyword>
<evidence type="ECO:0000313" key="1">
    <source>
        <dbReference type="EMBL" id="MCC8432432.1"/>
    </source>
</evidence>
<proteinExistence type="predicted"/>
<organism evidence="1 2">
    <name type="scientific">Reyranella aquatilis</name>
    <dbReference type="NCBI Taxonomy" id="2035356"/>
    <lineage>
        <taxon>Bacteria</taxon>
        <taxon>Pseudomonadati</taxon>
        <taxon>Pseudomonadota</taxon>
        <taxon>Alphaproteobacteria</taxon>
        <taxon>Hyphomicrobiales</taxon>
        <taxon>Reyranellaceae</taxon>
        <taxon>Reyranella</taxon>
    </lineage>
</organism>
<sequence length="77" mass="8371">MVGLTLHDVATGTRPVGIECERCIRRVVVTAAALRARPGDRRTLEQAGVVCGKCGSRAFAVTRFLSEAQVRSFIRAR</sequence>
<name>A0ABS8L394_9HYPH</name>
<comment type="caution">
    <text evidence="1">The sequence shown here is derived from an EMBL/GenBank/DDBJ whole genome shotgun (WGS) entry which is preliminary data.</text>
</comment>